<accession>A0AAV7H815</accession>
<protein>
    <submittedName>
        <fullName evidence="1">Uncharacterized protein</fullName>
    </submittedName>
</protein>
<dbReference type="InterPro" id="IPR023621">
    <property type="entry name" value="Ribosomal_eL31_dom_sf"/>
</dbReference>
<comment type="caution">
    <text evidence="1">The sequence shown here is derived from an EMBL/GenBank/DDBJ whole genome shotgun (WGS) entry which is preliminary data.</text>
</comment>
<reference evidence="1 2" key="1">
    <citation type="journal article" date="2021" name="Hortic Res">
        <title>Chromosome-scale assembly of the Dendrobium chrysotoxum genome enhances the understanding of orchid evolution.</title>
        <authorList>
            <person name="Zhang Y."/>
            <person name="Zhang G.Q."/>
            <person name="Zhang D."/>
            <person name="Liu X.D."/>
            <person name="Xu X.Y."/>
            <person name="Sun W.H."/>
            <person name="Yu X."/>
            <person name="Zhu X."/>
            <person name="Wang Z.W."/>
            <person name="Zhao X."/>
            <person name="Zhong W.Y."/>
            <person name="Chen H."/>
            <person name="Yin W.L."/>
            <person name="Huang T."/>
            <person name="Niu S.C."/>
            <person name="Liu Z.J."/>
        </authorList>
    </citation>
    <scope>NUCLEOTIDE SEQUENCE [LARGE SCALE GENOMIC DNA]</scope>
    <source>
        <strain evidence="1">Lindl</strain>
    </source>
</reference>
<organism evidence="1 2">
    <name type="scientific">Dendrobium chrysotoxum</name>
    <name type="common">Orchid</name>
    <dbReference type="NCBI Taxonomy" id="161865"/>
    <lineage>
        <taxon>Eukaryota</taxon>
        <taxon>Viridiplantae</taxon>
        <taxon>Streptophyta</taxon>
        <taxon>Embryophyta</taxon>
        <taxon>Tracheophyta</taxon>
        <taxon>Spermatophyta</taxon>
        <taxon>Magnoliopsida</taxon>
        <taxon>Liliopsida</taxon>
        <taxon>Asparagales</taxon>
        <taxon>Orchidaceae</taxon>
        <taxon>Epidendroideae</taxon>
        <taxon>Malaxideae</taxon>
        <taxon>Dendrobiinae</taxon>
        <taxon>Dendrobium</taxon>
    </lineage>
</organism>
<gene>
    <name evidence="1" type="ORF">IEQ34_006534</name>
</gene>
<dbReference type="EMBL" id="JAGFBR010000007">
    <property type="protein sequence ID" value="KAH0463748.1"/>
    <property type="molecule type" value="Genomic_DNA"/>
</dbReference>
<dbReference type="AlphaFoldDB" id="A0AAV7H815"/>
<keyword evidence="2" id="KW-1185">Reference proteome</keyword>
<name>A0AAV7H815_DENCH</name>
<dbReference type="Proteomes" id="UP000775213">
    <property type="component" value="Unassembled WGS sequence"/>
</dbReference>
<dbReference type="Gene3D" id="3.10.440.10">
    <property type="match status" value="1"/>
</dbReference>
<evidence type="ECO:0000313" key="2">
    <source>
        <dbReference type="Proteomes" id="UP000775213"/>
    </source>
</evidence>
<sequence>MNKIIQDKLWIIQDDVKKIGKRWRMEMNDQDPKNTNNPVELITAYQLPNKNKRKGGENKIGEQIHPTSSENEVPFNYVLCAQSSSSINVCYQHKNDSITPNFLEEVVAEVCNSQVIHVGSYDDGGSGLEVEIVKRKLLLLNAMQRRMPQTSEHPGQVRMRIAQKRNEEEDVKEEFYSLVTVTEVPHKGLKGLGMKDIDEAD</sequence>
<evidence type="ECO:0000313" key="1">
    <source>
        <dbReference type="EMBL" id="KAH0463748.1"/>
    </source>
</evidence>
<proteinExistence type="predicted"/>